<evidence type="ECO:0000259" key="8">
    <source>
        <dbReference type="Pfam" id="PF00662"/>
    </source>
</evidence>
<dbReference type="InterPro" id="IPR001516">
    <property type="entry name" value="Proton_antipo_N"/>
</dbReference>
<feature type="transmembrane region" description="Helical" evidence="6">
    <location>
        <begin position="6"/>
        <end position="25"/>
    </location>
</feature>
<dbReference type="PRINTS" id="PR01435">
    <property type="entry name" value="NPOXDRDTASE5"/>
</dbReference>
<dbReference type="InterPro" id="IPR018393">
    <property type="entry name" value="NADHpl_OxRdtase_5_subgr"/>
</dbReference>
<feature type="transmembrane region" description="Helical" evidence="6">
    <location>
        <begin position="658"/>
        <end position="678"/>
    </location>
</feature>
<evidence type="ECO:0000256" key="5">
    <source>
        <dbReference type="RuleBase" id="RU000320"/>
    </source>
</evidence>
<feature type="transmembrane region" description="Helical" evidence="6">
    <location>
        <begin position="93"/>
        <end position="113"/>
    </location>
</feature>
<feature type="transmembrane region" description="Helical" evidence="6">
    <location>
        <begin position="268"/>
        <end position="286"/>
    </location>
</feature>
<dbReference type="GO" id="GO:0015990">
    <property type="term" value="P:electron transport coupled proton transport"/>
    <property type="evidence" value="ECO:0007669"/>
    <property type="project" value="TreeGrafter"/>
</dbReference>
<dbReference type="NCBIfam" id="NF005141">
    <property type="entry name" value="PRK06590.1"/>
    <property type="match status" value="1"/>
</dbReference>
<accession>A0A518BWC1</accession>
<feature type="transmembrane region" description="Helical" evidence="6">
    <location>
        <begin position="358"/>
        <end position="379"/>
    </location>
</feature>
<dbReference type="InterPro" id="IPR001750">
    <property type="entry name" value="ND/Mrp_TM"/>
</dbReference>
<keyword evidence="4 6" id="KW-0472">Membrane</keyword>
<dbReference type="KEGG" id="mcad:Pan265_11240"/>
<keyword evidence="2 5" id="KW-0812">Transmembrane</keyword>
<dbReference type="NCBIfam" id="TIGR01974">
    <property type="entry name" value="NDH_I_L"/>
    <property type="match status" value="1"/>
</dbReference>
<reference evidence="9 10" key="1">
    <citation type="submission" date="2019-02" db="EMBL/GenBank/DDBJ databases">
        <title>Deep-cultivation of Planctomycetes and their phenomic and genomic characterization uncovers novel biology.</title>
        <authorList>
            <person name="Wiegand S."/>
            <person name="Jogler M."/>
            <person name="Boedeker C."/>
            <person name="Pinto D."/>
            <person name="Vollmers J."/>
            <person name="Rivas-Marin E."/>
            <person name="Kohn T."/>
            <person name="Peeters S.H."/>
            <person name="Heuer A."/>
            <person name="Rast P."/>
            <person name="Oberbeckmann S."/>
            <person name="Bunk B."/>
            <person name="Jeske O."/>
            <person name="Meyerdierks A."/>
            <person name="Storesund J.E."/>
            <person name="Kallscheuer N."/>
            <person name="Luecker S."/>
            <person name="Lage O.M."/>
            <person name="Pohl T."/>
            <person name="Merkel B.J."/>
            <person name="Hornburger P."/>
            <person name="Mueller R.-W."/>
            <person name="Bruemmer F."/>
            <person name="Labrenz M."/>
            <person name="Spormann A.M."/>
            <person name="Op den Camp H."/>
            <person name="Overmann J."/>
            <person name="Amann R."/>
            <person name="Jetten M.S.M."/>
            <person name="Mascher T."/>
            <person name="Medema M.H."/>
            <person name="Devos D.P."/>
            <person name="Kaster A.-K."/>
            <person name="Ovreas L."/>
            <person name="Rohde M."/>
            <person name="Galperin M.Y."/>
            <person name="Jogler C."/>
        </authorList>
    </citation>
    <scope>NUCLEOTIDE SEQUENCE [LARGE SCALE GENOMIC DNA]</scope>
    <source>
        <strain evidence="9 10">Pan265</strain>
    </source>
</reference>
<feature type="transmembrane region" description="Helical" evidence="6">
    <location>
        <begin position="326"/>
        <end position="352"/>
    </location>
</feature>
<evidence type="ECO:0000256" key="1">
    <source>
        <dbReference type="ARBA" id="ARBA00004127"/>
    </source>
</evidence>
<dbReference type="PANTHER" id="PTHR42829">
    <property type="entry name" value="NADH-UBIQUINONE OXIDOREDUCTASE CHAIN 5"/>
    <property type="match status" value="1"/>
</dbReference>
<dbReference type="RefSeq" id="WP_145445430.1">
    <property type="nucleotide sequence ID" value="NZ_CP036280.1"/>
</dbReference>
<evidence type="ECO:0000256" key="3">
    <source>
        <dbReference type="ARBA" id="ARBA00022989"/>
    </source>
</evidence>
<feature type="transmembrane region" description="Helical" evidence="6">
    <location>
        <begin position="391"/>
        <end position="414"/>
    </location>
</feature>
<evidence type="ECO:0000256" key="4">
    <source>
        <dbReference type="ARBA" id="ARBA00023136"/>
    </source>
</evidence>
<feature type="transmembrane region" description="Helical" evidence="6">
    <location>
        <begin position="148"/>
        <end position="167"/>
    </location>
</feature>
<feature type="transmembrane region" description="Helical" evidence="6">
    <location>
        <begin position="125"/>
        <end position="142"/>
    </location>
</feature>
<dbReference type="Pfam" id="PF00662">
    <property type="entry name" value="Proton_antipo_N"/>
    <property type="match status" value="1"/>
</dbReference>
<dbReference type="GO" id="GO:0042773">
    <property type="term" value="P:ATP synthesis coupled electron transport"/>
    <property type="evidence" value="ECO:0007669"/>
    <property type="project" value="InterPro"/>
</dbReference>
<feature type="transmembrane region" description="Helical" evidence="6">
    <location>
        <begin position="292"/>
        <end position="319"/>
    </location>
</feature>
<protein>
    <submittedName>
        <fullName evidence="9">NADH-quinone oxidoreductase subunit L</fullName>
        <ecNumber evidence="9">1.6.5.11</ecNumber>
    </submittedName>
</protein>
<dbReference type="Gene3D" id="1.20.5.2700">
    <property type="match status" value="1"/>
</dbReference>
<dbReference type="GO" id="GO:0008137">
    <property type="term" value="F:NADH dehydrogenase (ubiquinone) activity"/>
    <property type="evidence" value="ECO:0007669"/>
    <property type="project" value="InterPro"/>
</dbReference>
<dbReference type="EC" id="1.6.5.11" evidence="9"/>
<evidence type="ECO:0000259" key="7">
    <source>
        <dbReference type="Pfam" id="PF00361"/>
    </source>
</evidence>
<evidence type="ECO:0000313" key="9">
    <source>
        <dbReference type="EMBL" id="QDU71275.1"/>
    </source>
</evidence>
<name>A0A518BWC1_9BACT</name>
<proteinExistence type="predicted"/>
<feature type="transmembrane region" description="Helical" evidence="6">
    <location>
        <begin position="496"/>
        <end position="515"/>
    </location>
</feature>
<dbReference type="Pfam" id="PF00361">
    <property type="entry name" value="Proton_antipo_M"/>
    <property type="match status" value="1"/>
</dbReference>
<keyword evidence="3 6" id="KW-1133">Transmembrane helix</keyword>
<dbReference type="InterPro" id="IPR003945">
    <property type="entry name" value="NU5C-like"/>
</dbReference>
<organism evidence="9 10">
    <name type="scientific">Mucisphaera calidilacus</name>
    <dbReference type="NCBI Taxonomy" id="2527982"/>
    <lineage>
        <taxon>Bacteria</taxon>
        <taxon>Pseudomonadati</taxon>
        <taxon>Planctomycetota</taxon>
        <taxon>Phycisphaerae</taxon>
        <taxon>Phycisphaerales</taxon>
        <taxon>Phycisphaeraceae</taxon>
        <taxon>Mucisphaera</taxon>
    </lineage>
</organism>
<dbReference type="EMBL" id="CP036280">
    <property type="protein sequence ID" value="QDU71275.1"/>
    <property type="molecule type" value="Genomic_DNA"/>
</dbReference>
<feature type="transmembrane region" description="Helical" evidence="6">
    <location>
        <begin position="434"/>
        <end position="455"/>
    </location>
</feature>
<dbReference type="AlphaFoldDB" id="A0A518BWC1"/>
<feature type="transmembrane region" description="Helical" evidence="6">
    <location>
        <begin position="552"/>
        <end position="574"/>
    </location>
</feature>
<dbReference type="Proteomes" id="UP000320386">
    <property type="component" value="Chromosome"/>
</dbReference>
<dbReference type="PANTHER" id="PTHR42829:SF2">
    <property type="entry name" value="NADH-UBIQUINONE OXIDOREDUCTASE CHAIN 5"/>
    <property type="match status" value="1"/>
</dbReference>
<dbReference type="GO" id="GO:0012505">
    <property type="term" value="C:endomembrane system"/>
    <property type="evidence" value="ECO:0007669"/>
    <property type="project" value="UniProtKB-SubCell"/>
</dbReference>
<sequence>MQAELANLIPWIPLLGAALCALGVFAPGLGRFAGTISVVTILASFLITAGVTPAVMEAEGSSVATVLYPWLSFGFESSAGGLRVDFGYLIDPLTLVMLWVVTGIGTLIALYATGYMRGDPGYSRFFAGVCLFIFAMTTLVMADNLLVLFLGWEGVGLASYLLIGHEFHRDAAAKAAKKAFVFNRIGDLGFVLGIFLAYQAFGTITLSGETGVLNLAAGIYAEHGVATWASRPDLMAIPLLLILGAAGKSAQIPLYVWLPDAMEGPTPVSALIHAATMVTAGVYLVARMMPVFALSPVALTVLAVVGGLTALIAGLIAVAQHDIKRVFAYSTVSQLGYMFLALGAMGSFAAVFHLVTHAFFKALLFLTAGSVMHAMAGQLDLRKMSGLFGRLPVTAVLMLIGCLALAGFPLMAGFFSKDAILYAVFTYGSEHDAWLYPVLGWVAVATAGLTAFYTFRVWFRVFMGPSAWEMGDHHHDDEHGVDEPHEMPWWPMNAPLVVLALGAIFGGALLGEGVIGEAISHSSANPDVVAQAGHAAGHHEEHHHATLLGMDVHTAVAVLGSIAAFVGLGLAAWFHLVSRAAGDAVAAAMGPIREVLEQKLYVDEIYHAAVGLPSQITGFMLTLVDQLGLRGLVQLLAVVPQGLSMITFQQGQTGRLQGYALGMALGVGVICLLMYMALT</sequence>
<evidence type="ECO:0000313" key="10">
    <source>
        <dbReference type="Proteomes" id="UP000320386"/>
    </source>
</evidence>
<evidence type="ECO:0000256" key="6">
    <source>
        <dbReference type="SAM" id="Phobius"/>
    </source>
</evidence>
<gene>
    <name evidence="9" type="primary">nuoL</name>
    <name evidence="9" type="ORF">Pan265_11240</name>
</gene>
<feature type="transmembrane region" description="Helical" evidence="6">
    <location>
        <begin position="235"/>
        <end position="256"/>
    </location>
</feature>
<feature type="transmembrane region" description="Helical" evidence="6">
    <location>
        <begin position="32"/>
        <end position="56"/>
    </location>
</feature>
<dbReference type="PRINTS" id="PR01434">
    <property type="entry name" value="NADHDHGNASE5"/>
</dbReference>
<evidence type="ECO:0000256" key="2">
    <source>
        <dbReference type="ARBA" id="ARBA00022692"/>
    </source>
</evidence>
<dbReference type="GO" id="GO:0003954">
    <property type="term" value="F:NADH dehydrogenase activity"/>
    <property type="evidence" value="ECO:0007669"/>
    <property type="project" value="TreeGrafter"/>
</dbReference>
<feature type="domain" description="NADH-Ubiquinone oxidoreductase (complex I) chain 5 N-terminal" evidence="8">
    <location>
        <begin position="79"/>
        <end position="126"/>
    </location>
</feature>
<feature type="transmembrane region" description="Helical" evidence="6">
    <location>
        <begin position="188"/>
        <end position="206"/>
    </location>
</feature>
<keyword evidence="9" id="KW-0560">Oxidoreductase</keyword>
<comment type="subcellular location">
    <subcellularLocation>
        <location evidence="1">Endomembrane system</location>
        <topology evidence="1">Multi-pass membrane protein</topology>
    </subcellularLocation>
    <subcellularLocation>
        <location evidence="5">Membrane</location>
        <topology evidence="5">Multi-pass membrane protein</topology>
    </subcellularLocation>
</comment>
<keyword evidence="10" id="KW-1185">Reference proteome</keyword>
<feature type="domain" description="NADH:quinone oxidoreductase/Mrp antiporter transmembrane" evidence="7">
    <location>
        <begin position="142"/>
        <end position="428"/>
    </location>
</feature>
<dbReference type="OrthoDB" id="9807568at2"/>
<dbReference type="GO" id="GO:0016020">
    <property type="term" value="C:membrane"/>
    <property type="evidence" value="ECO:0007669"/>
    <property type="project" value="UniProtKB-SubCell"/>
</dbReference>